<evidence type="ECO:0000256" key="3">
    <source>
        <dbReference type="ARBA" id="ARBA00022448"/>
    </source>
</evidence>
<feature type="transmembrane region" description="Helical" evidence="9">
    <location>
        <begin position="505"/>
        <end position="525"/>
    </location>
</feature>
<keyword evidence="6 9" id="KW-1133">Transmembrane helix</keyword>
<dbReference type="EMBL" id="CP034593">
    <property type="protein sequence ID" value="AZQ77619.1"/>
    <property type="molecule type" value="Genomic_DNA"/>
</dbReference>
<keyword evidence="4" id="KW-1003">Cell membrane</keyword>
<feature type="transmembrane region" description="Helical" evidence="9">
    <location>
        <begin position="431"/>
        <end position="452"/>
    </location>
</feature>
<keyword evidence="5 9" id="KW-0812">Transmembrane</keyword>
<proteinExistence type="inferred from homology"/>
<feature type="transmembrane region" description="Helical" evidence="9">
    <location>
        <begin position="73"/>
        <end position="93"/>
    </location>
</feature>
<keyword evidence="7 9" id="KW-0472">Membrane</keyword>
<feature type="transmembrane region" description="Helical" evidence="9">
    <location>
        <begin position="35"/>
        <end position="53"/>
    </location>
</feature>
<evidence type="ECO:0000256" key="5">
    <source>
        <dbReference type="ARBA" id="ARBA00022692"/>
    </source>
</evidence>
<reference evidence="10 11" key="1">
    <citation type="submission" date="2018-12" db="EMBL/GenBank/DDBJ databases">
        <title>Complete genome sequence of Flaviflexus sp. H23T48.</title>
        <authorList>
            <person name="Bae J.-W."/>
            <person name="Lee J.-Y."/>
        </authorList>
    </citation>
    <scope>NUCLEOTIDE SEQUENCE [LARGE SCALE GENOMIC DNA]</scope>
    <source>
        <strain evidence="10 11">H23T48</strain>
    </source>
</reference>
<dbReference type="InterPro" id="IPR000060">
    <property type="entry name" value="BCCT_transptr"/>
</dbReference>
<dbReference type="GO" id="GO:0005886">
    <property type="term" value="C:plasma membrane"/>
    <property type="evidence" value="ECO:0007669"/>
    <property type="project" value="UniProtKB-SubCell"/>
</dbReference>
<dbReference type="GO" id="GO:0022857">
    <property type="term" value="F:transmembrane transporter activity"/>
    <property type="evidence" value="ECO:0007669"/>
    <property type="project" value="InterPro"/>
</dbReference>
<feature type="region of interest" description="Disordered" evidence="8">
    <location>
        <begin position="540"/>
        <end position="568"/>
    </location>
</feature>
<accession>A0A3S9PZ31</accession>
<feature type="transmembrane region" description="Helical" evidence="9">
    <location>
        <begin position="284"/>
        <end position="304"/>
    </location>
</feature>
<feature type="transmembrane region" description="Helical" evidence="9">
    <location>
        <begin position="345"/>
        <end position="364"/>
    </location>
</feature>
<evidence type="ECO:0000256" key="9">
    <source>
        <dbReference type="SAM" id="Phobius"/>
    </source>
</evidence>
<sequence>MTSGTGKRGEPPDPASHLDARLEAKARARNRDNSIIRIVSLILIGAVVALALLNATGAANLIHSFRTTVTGSLTWYLVLLATVALIFCLYMALGSRGNIRLGGRGAKREYGNFAWYSMLFGCGQGIGLIFWSVAEPILVKNDNPLAGSVGVTANDGALMWTYFHWSLHAWAIYCLVAICLAISFHNMKRELTFRDAVINAFPERIRPGMGIVIEVIVILATVFGLSTSFAFAAMQLSSGISQTFDVQNSTAIRTVVIIVIGIIAAISVYVGIEKGMKIISETNSILSIALVVGVVIFGPTLYILSVVPQSVGQFLFNAPWMGMWTDAELNHEPLLNWTESWNGNWTVFIWCWSWAFSPFVGSFIARISKGRTLREFVTGVLGIPTLICVIWIGVLGGSALHYDEQSGGSVTSATLEDTSLGLFAMLHEIPLGPISFILLLIATILVGTYYITSLDSGVHALSSFASSDGKSSKAYRTALVLGIAGIALLLLSIGGEDVVGTVQTGTIIGAVPYTLVIILMIGMTVKRANRLKRDPEQLAAPNIHPSIDPVDLGLDPSVRDEPGEAEQK</sequence>
<dbReference type="KEGG" id="flh:EJ997_10010"/>
<keyword evidence="11" id="KW-1185">Reference proteome</keyword>
<evidence type="ECO:0000313" key="10">
    <source>
        <dbReference type="EMBL" id="AZQ77619.1"/>
    </source>
</evidence>
<evidence type="ECO:0000256" key="1">
    <source>
        <dbReference type="ARBA" id="ARBA00004651"/>
    </source>
</evidence>
<feature type="transmembrane region" description="Helical" evidence="9">
    <location>
        <begin position="473"/>
        <end position="493"/>
    </location>
</feature>
<protein>
    <submittedName>
        <fullName evidence="10">BCCT family transporter</fullName>
    </submittedName>
</protein>
<organism evidence="10 11">
    <name type="scientific">Flaviflexus ciconiae</name>
    <dbReference type="NCBI Taxonomy" id="2496867"/>
    <lineage>
        <taxon>Bacteria</taxon>
        <taxon>Bacillati</taxon>
        <taxon>Actinomycetota</taxon>
        <taxon>Actinomycetes</taxon>
        <taxon>Actinomycetales</taxon>
        <taxon>Actinomycetaceae</taxon>
        <taxon>Flaviflexus</taxon>
    </lineage>
</organism>
<comment type="subcellular location">
    <subcellularLocation>
        <location evidence="1">Cell membrane</location>
        <topology evidence="1">Multi-pass membrane protein</topology>
    </subcellularLocation>
</comment>
<feature type="transmembrane region" description="Helical" evidence="9">
    <location>
        <begin position="208"/>
        <end position="231"/>
    </location>
</feature>
<feature type="transmembrane region" description="Helical" evidence="9">
    <location>
        <begin position="113"/>
        <end position="134"/>
    </location>
</feature>
<dbReference type="RefSeq" id="WP_126704422.1">
    <property type="nucleotide sequence ID" value="NZ_CP034593.1"/>
</dbReference>
<evidence type="ECO:0000256" key="2">
    <source>
        <dbReference type="ARBA" id="ARBA00005658"/>
    </source>
</evidence>
<evidence type="ECO:0000313" key="11">
    <source>
        <dbReference type="Proteomes" id="UP000280344"/>
    </source>
</evidence>
<dbReference type="OrthoDB" id="9775735at2"/>
<evidence type="ECO:0000256" key="8">
    <source>
        <dbReference type="SAM" id="MobiDB-lite"/>
    </source>
</evidence>
<comment type="similarity">
    <text evidence="2">Belongs to the BCCT transporter (TC 2.A.15) family.</text>
</comment>
<evidence type="ECO:0000256" key="6">
    <source>
        <dbReference type="ARBA" id="ARBA00022989"/>
    </source>
</evidence>
<gene>
    <name evidence="10" type="ORF">EJ997_10010</name>
</gene>
<evidence type="ECO:0000256" key="7">
    <source>
        <dbReference type="ARBA" id="ARBA00023136"/>
    </source>
</evidence>
<name>A0A3S9PZ31_9ACTO</name>
<feature type="transmembrane region" description="Helical" evidence="9">
    <location>
        <begin position="251"/>
        <end position="272"/>
    </location>
</feature>
<dbReference type="PANTHER" id="PTHR30047:SF7">
    <property type="entry name" value="HIGH-AFFINITY CHOLINE TRANSPORT PROTEIN"/>
    <property type="match status" value="1"/>
</dbReference>
<dbReference type="Proteomes" id="UP000280344">
    <property type="component" value="Chromosome"/>
</dbReference>
<feature type="transmembrane region" description="Helical" evidence="9">
    <location>
        <begin position="167"/>
        <end position="187"/>
    </location>
</feature>
<feature type="transmembrane region" description="Helical" evidence="9">
    <location>
        <begin position="376"/>
        <end position="400"/>
    </location>
</feature>
<feature type="compositionally biased region" description="Basic and acidic residues" evidence="8">
    <location>
        <begin position="557"/>
        <end position="568"/>
    </location>
</feature>
<keyword evidence="3" id="KW-0813">Transport</keyword>
<dbReference type="AlphaFoldDB" id="A0A3S9PZ31"/>
<evidence type="ECO:0000256" key="4">
    <source>
        <dbReference type="ARBA" id="ARBA00022475"/>
    </source>
</evidence>
<dbReference type="Pfam" id="PF02028">
    <property type="entry name" value="BCCT"/>
    <property type="match status" value="1"/>
</dbReference>
<dbReference type="PANTHER" id="PTHR30047">
    <property type="entry name" value="HIGH-AFFINITY CHOLINE TRANSPORT PROTEIN-RELATED"/>
    <property type="match status" value="1"/>
</dbReference>